<evidence type="ECO:0000259" key="7">
    <source>
        <dbReference type="Pfam" id="PF16350"/>
    </source>
</evidence>
<evidence type="ECO:0000313" key="8">
    <source>
        <dbReference type="EMBL" id="SFU05972.1"/>
    </source>
</evidence>
<dbReference type="InterPro" id="IPR006076">
    <property type="entry name" value="FAD-dep_OxRdtase"/>
</dbReference>
<dbReference type="Gene3D" id="3.30.9.10">
    <property type="entry name" value="D-Amino Acid Oxidase, subunit A, domain 2"/>
    <property type="match status" value="1"/>
</dbReference>
<dbReference type="AlphaFoldDB" id="A0A1I7D2N8"/>
<feature type="domain" description="GCVT N-terminal" evidence="5">
    <location>
        <begin position="436"/>
        <end position="705"/>
    </location>
</feature>
<dbReference type="Gene3D" id="3.30.70.1400">
    <property type="entry name" value="Aminomethyltransferase beta-barrel domains"/>
    <property type="match status" value="1"/>
</dbReference>
<dbReference type="InterPro" id="IPR036188">
    <property type="entry name" value="FAD/NAD-bd_sf"/>
</dbReference>
<dbReference type="InterPro" id="IPR032503">
    <property type="entry name" value="FAO_M"/>
</dbReference>
<name>A0A1I7D2N8_9HYPH</name>
<dbReference type="InterPro" id="IPR027266">
    <property type="entry name" value="TrmE/GcvT-like"/>
</dbReference>
<dbReference type="Pfam" id="PF01266">
    <property type="entry name" value="DAO"/>
    <property type="match status" value="1"/>
</dbReference>
<dbReference type="SUPFAM" id="SSF103025">
    <property type="entry name" value="Folate-binding domain"/>
    <property type="match status" value="1"/>
</dbReference>
<sequence>MSIPDTARVVIIGGGVVGVSTLYHLAKMGWSDCVLLEKNELTAGSTWHAAGNCPNFATSYAVMNMQRYGLELYRGLAEEVDYPINYHVTGAIRLAHSHERMMEFEHVAAMAEHMGLTMDMCTPDQLQQHFPFMEVHDLEGGLWDPLDGDIDPAQVTQALAKGARDLGARILRFTPATGMRREDGEWIVCTEAGEIRCEYVVNAAGYYAARVGEWFEPYGGRSVPTITMSHQYFMTEAIPEVEAWTKQHGRKLPMLRDPDTSYYLRQETGGFNLGPYERACRTAWTTPDDPMPEDFSFQLYPDDLERLEFYIEDAMARVPLLGTQGVKRNINGPIPYAPDGLPMIGPMPGVPNAFEAHSFTFGIAQGGGAGKVAAEWIVNGQTEWDMWAVDPRRYTDYTDKQYCIDKAKEVYGHEYAMHFPHHEWSAGRDRKLSPNHTKLLELGGQMGAYNGWERANWFAKAGDDTSEEATQTWARSGPWEQRVREECEAVRDYVGVLDLPGFSRFMLSGDGAADWLREQIAGGLPKVGRMTLGYFPDERGRVLTEMSILRHGADEFTLITAALAQWHDFELLNTRLPEGLSLEDQTRDVTTLIVTGPQSRQLLAGMTEADLSLSWLSLQQATVLGKPALLVRVSFAGELGWEIHASNEDMPEIYEAILGSGAKPFGMYALNALRLEKGYRSWKGDLSTDYTLFEAGLDRFVKLNKPQNFPGKAALLKEAAEGVKRRFVTMIVEAGDCDAPYMSTIWQGDQMVGEVTSGGWGYRINASIALGVVHADLAEPGTELTIKIYGKPHKAVVQPDGPLWDPENARLRDQGDAVDGDPDQSTSLQTV</sequence>
<dbReference type="EMBL" id="FPBD01000007">
    <property type="protein sequence ID" value="SFU05972.1"/>
    <property type="molecule type" value="Genomic_DNA"/>
</dbReference>
<comment type="similarity">
    <text evidence="1">Belongs to the GcvT family.</text>
</comment>
<dbReference type="InterPro" id="IPR006222">
    <property type="entry name" value="GCVT_N"/>
</dbReference>
<feature type="domain" description="Aminomethyltransferase C-terminal" evidence="6">
    <location>
        <begin position="725"/>
        <end position="798"/>
    </location>
</feature>
<dbReference type="Proteomes" id="UP000183371">
    <property type="component" value="Unassembled WGS sequence"/>
</dbReference>
<accession>A0A1I7D2N8</accession>
<evidence type="ECO:0000256" key="3">
    <source>
        <dbReference type="SAM" id="MobiDB-lite"/>
    </source>
</evidence>
<evidence type="ECO:0000256" key="2">
    <source>
        <dbReference type="ARBA" id="ARBA00023002"/>
    </source>
</evidence>
<organism evidence="8 9">
    <name type="scientific">Pseudovibrio denitrificans</name>
    <dbReference type="NCBI Taxonomy" id="258256"/>
    <lineage>
        <taxon>Bacteria</taxon>
        <taxon>Pseudomonadati</taxon>
        <taxon>Pseudomonadota</taxon>
        <taxon>Alphaproteobacteria</taxon>
        <taxon>Hyphomicrobiales</taxon>
        <taxon>Stappiaceae</taxon>
        <taxon>Pseudovibrio</taxon>
    </lineage>
</organism>
<proteinExistence type="inferred from homology"/>
<dbReference type="RefSeq" id="WP_083417259.1">
    <property type="nucleotide sequence ID" value="NZ_FPBD01000007.1"/>
</dbReference>
<evidence type="ECO:0000259" key="4">
    <source>
        <dbReference type="Pfam" id="PF01266"/>
    </source>
</evidence>
<dbReference type="GO" id="GO:0016491">
    <property type="term" value="F:oxidoreductase activity"/>
    <property type="evidence" value="ECO:0007669"/>
    <property type="project" value="UniProtKB-KW"/>
</dbReference>
<dbReference type="Gene3D" id="2.40.30.110">
    <property type="entry name" value="Aminomethyltransferase beta-barrel domains"/>
    <property type="match status" value="1"/>
</dbReference>
<dbReference type="SUPFAM" id="SSF51905">
    <property type="entry name" value="FAD/NAD(P)-binding domain"/>
    <property type="match status" value="1"/>
</dbReference>
<feature type="region of interest" description="Disordered" evidence="3">
    <location>
        <begin position="797"/>
        <end position="831"/>
    </location>
</feature>
<dbReference type="SUPFAM" id="SSF54373">
    <property type="entry name" value="FAD-linked reductases, C-terminal domain"/>
    <property type="match status" value="1"/>
</dbReference>
<evidence type="ECO:0000259" key="6">
    <source>
        <dbReference type="Pfam" id="PF08669"/>
    </source>
</evidence>
<reference evidence="9" key="1">
    <citation type="submission" date="2016-10" db="EMBL/GenBank/DDBJ databases">
        <authorList>
            <person name="Varghese N."/>
            <person name="Submissions S."/>
        </authorList>
    </citation>
    <scope>NUCLEOTIDE SEQUENCE [LARGE SCALE GENOMIC DNA]</scope>
    <source>
        <strain evidence="9">DSM 17465</strain>
    </source>
</reference>
<dbReference type="InterPro" id="IPR029043">
    <property type="entry name" value="GcvT/YgfZ_C"/>
</dbReference>
<keyword evidence="2" id="KW-0560">Oxidoreductase</keyword>
<dbReference type="Gene3D" id="3.30.1360.120">
    <property type="entry name" value="Probable tRNA modification gtpase trme, domain 1"/>
    <property type="match status" value="1"/>
</dbReference>
<dbReference type="InterPro" id="IPR028896">
    <property type="entry name" value="GcvT/YgfZ/DmdA"/>
</dbReference>
<dbReference type="Pfam" id="PF01571">
    <property type="entry name" value="GCV_T"/>
    <property type="match status" value="1"/>
</dbReference>
<dbReference type="PANTHER" id="PTHR43757">
    <property type="entry name" value="AMINOMETHYLTRANSFERASE"/>
    <property type="match status" value="1"/>
</dbReference>
<feature type="domain" description="FAD dependent oxidoreductase" evidence="4">
    <location>
        <begin position="8"/>
        <end position="376"/>
    </location>
</feature>
<feature type="domain" description="FAD dependent oxidoreductase central" evidence="7">
    <location>
        <begin position="379"/>
        <end position="433"/>
    </location>
</feature>
<dbReference type="PANTHER" id="PTHR43757:SF2">
    <property type="entry name" value="AMINOMETHYLTRANSFERASE, MITOCHONDRIAL"/>
    <property type="match status" value="1"/>
</dbReference>
<dbReference type="InterPro" id="IPR013977">
    <property type="entry name" value="GcvT_C"/>
</dbReference>
<evidence type="ECO:0000256" key="1">
    <source>
        <dbReference type="ARBA" id="ARBA00008609"/>
    </source>
</evidence>
<protein>
    <submittedName>
        <fullName evidence="8">Dimethylglycine dehydrogenase</fullName>
    </submittedName>
</protein>
<dbReference type="SUPFAM" id="SSF101790">
    <property type="entry name" value="Aminomethyltransferase beta-barrel domain"/>
    <property type="match status" value="1"/>
</dbReference>
<evidence type="ECO:0000313" key="9">
    <source>
        <dbReference type="Proteomes" id="UP000183371"/>
    </source>
</evidence>
<gene>
    <name evidence="8" type="ORF">SAMN05444141_107221</name>
</gene>
<keyword evidence="9" id="KW-1185">Reference proteome</keyword>
<dbReference type="Gene3D" id="3.50.50.60">
    <property type="entry name" value="FAD/NAD(P)-binding domain"/>
    <property type="match status" value="1"/>
</dbReference>
<dbReference type="Pfam" id="PF16350">
    <property type="entry name" value="FAO_M"/>
    <property type="match status" value="1"/>
</dbReference>
<evidence type="ECO:0000259" key="5">
    <source>
        <dbReference type="Pfam" id="PF01571"/>
    </source>
</evidence>
<dbReference type="Pfam" id="PF08669">
    <property type="entry name" value="GCV_T_C"/>
    <property type="match status" value="1"/>
</dbReference>